<dbReference type="Proteomes" id="UP000070501">
    <property type="component" value="Unassembled WGS sequence"/>
</dbReference>
<dbReference type="STRING" id="196109.A0A136IR44"/>
<sequence length="62" mass="6935">MGVAPRDQPTTRQAIYDRIADGQTIVIFEDCVLRLDSWLNTHPGGKLAIQHMVGRDATDEIK</sequence>
<protein>
    <recommendedName>
        <fullName evidence="1">Cytochrome b5 heme-binding domain-containing protein</fullName>
    </recommendedName>
</protein>
<dbReference type="Pfam" id="PF00173">
    <property type="entry name" value="Cyt-b5"/>
    <property type="match status" value="1"/>
</dbReference>
<organism evidence="2 3">
    <name type="scientific">Microdochium bolleyi</name>
    <dbReference type="NCBI Taxonomy" id="196109"/>
    <lineage>
        <taxon>Eukaryota</taxon>
        <taxon>Fungi</taxon>
        <taxon>Dikarya</taxon>
        <taxon>Ascomycota</taxon>
        <taxon>Pezizomycotina</taxon>
        <taxon>Sordariomycetes</taxon>
        <taxon>Xylariomycetidae</taxon>
        <taxon>Xylariales</taxon>
        <taxon>Microdochiaceae</taxon>
        <taxon>Microdochium</taxon>
    </lineage>
</organism>
<dbReference type="InParanoid" id="A0A136IR44"/>
<accession>A0A136IR44</accession>
<name>A0A136IR44_9PEZI</name>
<evidence type="ECO:0000259" key="1">
    <source>
        <dbReference type="Pfam" id="PF00173"/>
    </source>
</evidence>
<dbReference type="InterPro" id="IPR036400">
    <property type="entry name" value="Cyt_B5-like_heme/steroid_sf"/>
</dbReference>
<proteinExistence type="predicted"/>
<feature type="domain" description="Cytochrome b5 heme-binding" evidence="1">
    <location>
        <begin position="21"/>
        <end position="61"/>
    </location>
</feature>
<keyword evidence="3" id="KW-1185">Reference proteome</keyword>
<dbReference type="Gene3D" id="3.10.120.10">
    <property type="entry name" value="Cytochrome b5-like heme/steroid binding domain"/>
    <property type="match status" value="1"/>
</dbReference>
<feature type="non-terminal residue" evidence="2">
    <location>
        <position position="62"/>
    </location>
</feature>
<dbReference type="InterPro" id="IPR001199">
    <property type="entry name" value="Cyt_B5-like_heme/steroid-bd"/>
</dbReference>
<evidence type="ECO:0000313" key="3">
    <source>
        <dbReference type="Proteomes" id="UP000070501"/>
    </source>
</evidence>
<dbReference type="AlphaFoldDB" id="A0A136IR44"/>
<dbReference type="EMBL" id="KQ964263">
    <property type="protein sequence ID" value="KXJ87338.1"/>
    <property type="molecule type" value="Genomic_DNA"/>
</dbReference>
<gene>
    <name evidence="2" type="ORF">Micbo1qcDRAFT_167692</name>
</gene>
<reference evidence="3" key="1">
    <citation type="submission" date="2016-02" db="EMBL/GenBank/DDBJ databases">
        <title>Draft genome sequence of Microdochium bolleyi, a fungal endophyte of beachgrass.</title>
        <authorList>
            <consortium name="DOE Joint Genome Institute"/>
            <person name="David A.S."/>
            <person name="May G."/>
            <person name="Haridas S."/>
            <person name="Lim J."/>
            <person name="Wang M."/>
            <person name="Labutti K."/>
            <person name="Lipzen A."/>
            <person name="Barry K."/>
            <person name="Grigoriev I.V."/>
        </authorList>
    </citation>
    <scope>NUCLEOTIDE SEQUENCE [LARGE SCALE GENOMIC DNA]</scope>
    <source>
        <strain evidence="3">J235TASD1</strain>
    </source>
</reference>
<evidence type="ECO:0000313" key="2">
    <source>
        <dbReference type="EMBL" id="KXJ87338.1"/>
    </source>
</evidence>
<dbReference type="SUPFAM" id="SSF55856">
    <property type="entry name" value="Cytochrome b5-like heme/steroid binding domain"/>
    <property type="match status" value="1"/>
</dbReference>
<dbReference type="OrthoDB" id="260091at2759"/>